<keyword evidence="3" id="KW-0808">Transferase</keyword>
<reference evidence="9" key="1">
    <citation type="journal article" date="2014" name="Int. J. Syst. Evol. Microbiol.">
        <title>Complete genome sequence of Corynebacterium casei LMG S-19264T (=DSM 44701T), isolated from a smear-ripened cheese.</title>
        <authorList>
            <consortium name="US DOE Joint Genome Institute (JGI-PGF)"/>
            <person name="Walter F."/>
            <person name="Albersmeier A."/>
            <person name="Kalinowski J."/>
            <person name="Ruckert C."/>
        </authorList>
    </citation>
    <scope>NUCLEOTIDE SEQUENCE</scope>
    <source>
        <strain evidence="9">NBRC 110023</strain>
    </source>
</reference>
<comment type="caution">
    <text evidence="9">The sequence shown here is derived from an EMBL/GenBank/DDBJ whole genome shotgun (WGS) entry which is preliminary data.</text>
</comment>
<evidence type="ECO:0000259" key="8">
    <source>
        <dbReference type="Pfam" id="PF01288"/>
    </source>
</evidence>
<evidence type="ECO:0000256" key="3">
    <source>
        <dbReference type="ARBA" id="ARBA00022679"/>
    </source>
</evidence>
<dbReference type="PANTHER" id="PTHR43071:SF2">
    <property type="entry name" value="2-AMINO-4-HYDROXY-6-HYDROXYMETHYLDIHYDROPTERIDINE PYROPHOSPHOKINASE"/>
    <property type="match status" value="1"/>
</dbReference>
<evidence type="ECO:0000256" key="5">
    <source>
        <dbReference type="ARBA" id="ARBA00022777"/>
    </source>
</evidence>
<dbReference type="SUPFAM" id="SSF55083">
    <property type="entry name" value="6-hydroxymethyl-7,8-dihydropterin pyrophosphokinase, HPPK"/>
    <property type="match status" value="1"/>
</dbReference>
<dbReference type="AlphaFoldDB" id="A0AA37WK85"/>
<comment type="pathway">
    <text evidence="1">Cofactor biosynthesis; tetrahydrofolate biosynthesis; 2-amino-4-hydroxy-6-hydroxymethyl-7,8-dihydropteridine diphosphate from 7,8-dihydroneopterin triphosphate: step 4/4.</text>
</comment>
<evidence type="ECO:0000256" key="7">
    <source>
        <dbReference type="ARBA" id="ARBA00022909"/>
    </source>
</evidence>
<evidence type="ECO:0000256" key="4">
    <source>
        <dbReference type="ARBA" id="ARBA00022741"/>
    </source>
</evidence>
<evidence type="ECO:0000256" key="2">
    <source>
        <dbReference type="ARBA" id="ARBA00013253"/>
    </source>
</evidence>
<evidence type="ECO:0000313" key="10">
    <source>
        <dbReference type="Proteomes" id="UP001156601"/>
    </source>
</evidence>
<dbReference type="PANTHER" id="PTHR43071">
    <property type="entry name" value="2-AMINO-4-HYDROXY-6-HYDROXYMETHYLDIHYDROPTERIDINE PYROPHOSPHOKINASE"/>
    <property type="match status" value="1"/>
</dbReference>
<proteinExistence type="predicted"/>
<dbReference type="GO" id="GO:0005524">
    <property type="term" value="F:ATP binding"/>
    <property type="evidence" value="ECO:0007669"/>
    <property type="project" value="UniProtKB-KW"/>
</dbReference>
<organism evidence="9 10">
    <name type="scientific">Agaribacter marinus</name>
    <dbReference type="NCBI Taxonomy" id="1431249"/>
    <lineage>
        <taxon>Bacteria</taxon>
        <taxon>Pseudomonadati</taxon>
        <taxon>Pseudomonadota</taxon>
        <taxon>Gammaproteobacteria</taxon>
        <taxon>Alteromonadales</taxon>
        <taxon>Alteromonadaceae</taxon>
        <taxon>Agaribacter</taxon>
    </lineage>
</organism>
<feature type="domain" description="7,8-dihydro-6-hydroxymethylpterin-pyrophosphokinase" evidence="8">
    <location>
        <begin position="10"/>
        <end position="133"/>
    </location>
</feature>
<dbReference type="InterPro" id="IPR035907">
    <property type="entry name" value="Hppk_sf"/>
</dbReference>
<keyword evidence="5" id="KW-0418">Kinase</keyword>
<dbReference type="Pfam" id="PF01288">
    <property type="entry name" value="HPPK"/>
    <property type="match status" value="1"/>
</dbReference>
<name>A0AA37WK85_9ALTE</name>
<dbReference type="RefSeq" id="WP_284217475.1">
    <property type="nucleotide sequence ID" value="NZ_BSOT01000005.1"/>
</dbReference>
<dbReference type="GO" id="GO:0016301">
    <property type="term" value="F:kinase activity"/>
    <property type="evidence" value="ECO:0007669"/>
    <property type="project" value="UniProtKB-KW"/>
</dbReference>
<dbReference type="Proteomes" id="UP001156601">
    <property type="component" value="Unassembled WGS sequence"/>
</dbReference>
<dbReference type="GO" id="GO:0003848">
    <property type="term" value="F:2-amino-4-hydroxy-6-hydroxymethyldihydropteridine diphosphokinase activity"/>
    <property type="evidence" value="ECO:0007669"/>
    <property type="project" value="UniProtKB-EC"/>
</dbReference>
<gene>
    <name evidence="9" type="ORF">GCM10007852_20870</name>
</gene>
<dbReference type="InterPro" id="IPR000550">
    <property type="entry name" value="Hppk"/>
</dbReference>
<evidence type="ECO:0000256" key="6">
    <source>
        <dbReference type="ARBA" id="ARBA00022840"/>
    </source>
</evidence>
<keyword evidence="7" id="KW-0289">Folate biosynthesis</keyword>
<accession>A0AA37WK85</accession>
<evidence type="ECO:0000256" key="1">
    <source>
        <dbReference type="ARBA" id="ARBA00005051"/>
    </source>
</evidence>
<dbReference type="EC" id="2.7.6.3" evidence="2"/>
<protein>
    <recommendedName>
        <fullName evidence="2">2-amino-4-hydroxy-6-hydroxymethyldihydropteridine diphosphokinase</fullName>
        <ecNumber evidence="2">2.7.6.3</ecNumber>
    </recommendedName>
</protein>
<dbReference type="GO" id="GO:0046656">
    <property type="term" value="P:folic acid biosynthetic process"/>
    <property type="evidence" value="ECO:0007669"/>
    <property type="project" value="UniProtKB-KW"/>
</dbReference>
<dbReference type="EMBL" id="BSOT01000005">
    <property type="protein sequence ID" value="GLR71179.1"/>
    <property type="molecule type" value="Genomic_DNA"/>
</dbReference>
<evidence type="ECO:0000313" key="9">
    <source>
        <dbReference type="EMBL" id="GLR71179.1"/>
    </source>
</evidence>
<keyword evidence="6" id="KW-0067">ATP-binding</keyword>
<dbReference type="NCBIfam" id="TIGR01498">
    <property type="entry name" value="folK"/>
    <property type="match status" value="1"/>
</dbReference>
<reference evidence="9" key="2">
    <citation type="submission" date="2023-01" db="EMBL/GenBank/DDBJ databases">
        <title>Draft genome sequence of Agaribacter marinus strain NBRC 110023.</title>
        <authorList>
            <person name="Sun Q."/>
            <person name="Mori K."/>
        </authorList>
    </citation>
    <scope>NUCLEOTIDE SEQUENCE</scope>
    <source>
        <strain evidence="9">NBRC 110023</strain>
    </source>
</reference>
<dbReference type="Gene3D" id="3.30.70.560">
    <property type="entry name" value="7,8-Dihydro-6-hydroxymethylpterin-pyrophosphokinase HPPK"/>
    <property type="match status" value="1"/>
</dbReference>
<keyword evidence="10" id="KW-1185">Reference proteome</keyword>
<keyword evidence="4" id="KW-0547">Nucleotide-binding</keyword>
<sequence>MSLVTHSILISVGSNIEKETNVSKGLDLLQQAFGQLALSVFYESDAVGFTGNTFLNLVVGASTVATVGEVIQTLKNIEVVCGRIKNSEKFSDRTLDLDLLTYDDVVCDSPVTLPRDEILYNAFVLRPMADLAPNALHPQTNTTYAQLWHEYDKSKQRLWPSQFTWSNKVK</sequence>